<dbReference type="GO" id="GO:0006415">
    <property type="term" value="P:translational termination"/>
    <property type="evidence" value="ECO:0007669"/>
    <property type="project" value="InterPro"/>
</dbReference>
<keyword evidence="3" id="KW-1185">Reference proteome</keyword>
<dbReference type="AlphaFoldDB" id="A0A8S1UEM1"/>
<accession>A0A8S1UEM1</accession>
<name>A0A8S1UEM1_PAROT</name>
<dbReference type="PANTHER" id="PTHR43804">
    <property type="entry name" value="LD18447P"/>
    <property type="match status" value="1"/>
</dbReference>
<proteinExistence type="predicted"/>
<dbReference type="PANTHER" id="PTHR43804:SF7">
    <property type="entry name" value="LD18447P"/>
    <property type="match status" value="1"/>
</dbReference>
<dbReference type="InterPro" id="IPR005139">
    <property type="entry name" value="PCRF"/>
</dbReference>
<feature type="domain" description="Peptide chain release factor" evidence="1">
    <location>
        <begin position="7"/>
        <end position="181"/>
    </location>
</feature>
<sequence length="187" mass="21382">MDEIKRNRMNELQPKMDIYKQVQASVSVIEDAKQFISIDDFSDEISMLNEEIQAHIEYLKKYQEDALSQKIEQNEYDHVRQPNGVVRAGFGNSEGSLIAEHIIGMIQDYARELQINLKLNILNKLQNQFKRPQIGKGCKSGILQISGDHIYQQLKCESGVHNAIRVPETETKGRLHSSTASMILLLK</sequence>
<evidence type="ECO:0000259" key="1">
    <source>
        <dbReference type="Pfam" id="PF03462"/>
    </source>
</evidence>
<dbReference type="Pfam" id="PF03462">
    <property type="entry name" value="PCRF"/>
    <property type="match status" value="1"/>
</dbReference>
<dbReference type="EMBL" id="CAJJDP010000041">
    <property type="protein sequence ID" value="CAD8162199.1"/>
    <property type="molecule type" value="Genomic_DNA"/>
</dbReference>
<dbReference type="InterPro" id="IPR050057">
    <property type="entry name" value="Prokaryotic/Mito_RF"/>
</dbReference>
<dbReference type="Proteomes" id="UP000683925">
    <property type="component" value="Unassembled WGS sequence"/>
</dbReference>
<protein>
    <recommendedName>
        <fullName evidence="1">Peptide chain release factor domain-containing protein</fullName>
    </recommendedName>
</protein>
<evidence type="ECO:0000313" key="3">
    <source>
        <dbReference type="Proteomes" id="UP000683925"/>
    </source>
</evidence>
<gene>
    <name evidence="2" type="ORF">POCTA_138.1.T0410125</name>
</gene>
<organism evidence="2 3">
    <name type="scientific">Paramecium octaurelia</name>
    <dbReference type="NCBI Taxonomy" id="43137"/>
    <lineage>
        <taxon>Eukaryota</taxon>
        <taxon>Sar</taxon>
        <taxon>Alveolata</taxon>
        <taxon>Ciliophora</taxon>
        <taxon>Intramacronucleata</taxon>
        <taxon>Oligohymenophorea</taxon>
        <taxon>Peniculida</taxon>
        <taxon>Parameciidae</taxon>
        <taxon>Paramecium</taxon>
    </lineage>
</organism>
<reference evidence="2" key="1">
    <citation type="submission" date="2021-01" db="EMBL/GenBank/DDBJ databases">
        <authorList>
            <consortium name="Genoscope - CEA"/>
            <person name="William W."/>
        </authorList>
    </citation>
    <scope>NUCLEOTIDE SEQUENCE</scope>
</reference>
<evidence type="ECO:0000313" key="2">
    <source>
        <dbReference type="EMBL" id="CAD8162199.1"/>
    </source>
</evidence>
<dbReference type="OrthoDB" id="2019491at2759"/>
<comment type="caution">
    <text evidence="2">The sequence shown here is derived from an EMBL/GenBank/DDBJ whole genome shotgun (WGS) entry which is preliminary data.</text>
</comment>